<evidence type="ECO:0000256" key="5">
    <source>
        <dbReference type="ARBA" id="ARBA00022741"/>
    </source>
</evidence>
<evidence type="ECO:0000313" key="15">
    <source>
        <dbReference type="Proteomes" id="UP000179807"/>
    </source>
</evidence>
<evidence type="ECO:0000313" key="14">
    <source>
        <dbReference type="EMBL" id="OHT03570.1"/>
    </source>
</evidence>
<dbReference type="InterPro" id="IPR011009">
    <property type="entry name" value="Kinase-like_dom_sf"/>
</dbReference>
<feature type="region of interest" description="Disordered" evidence="12">
    <location>
        <begin position="1"/>
        <end position="38"/>
    </location>
</feature>
<dbReference type="Gene3D" id="1.10.510.10">
    <property type="entry name" value="Transferase(Phosphotransferase) domain 1"/>
    <property type="match status" value="1"/>
</dbReference>
<dbReference type="SUPFAM" id="SSF50729">
    <property type="entry name" value="PH domain-like"/>
    <property type="match status" value="1"/>
</dbReference>
<dbReference type="InterPro" id="IPR008271">
    <property type="entry name" value="Ser/Thr_kinase_AS"/>
</dbReference>
<dbReference type="InterPro" id="IPR050236">
    <property type="entry name" value="Ser_Thr_kinase_AGC"/>
</dbReference>
<organism evidence="14 15">
    <name type="scientific">Tritrichomonas foetus</name>
    <dbReference type="NCBI Taxonomy" id="1144522"/>
    <lineage>
        <taxon>Eukaryota</taxon>
        <taxon>Metamonada</taxon>
        <taxon>Parabasalia</taxon>
        <taxon>Tritrichomonadida</taxon>
        <taxon>Tritrichomonadidae</taxon>
        <taxon>Tritrichomonas</taxon>
    </lineage>
</organism>
<evidence type="ECO:0000259" key="13">
    <source>
        <dbReference type="PROSITE" id="PS50011"/>
    </source>
</evidence>
<dbReference type="GO" id="GO:0035556">
    <property type="term" value="P:intracellular signal transduction"/>
    <property type="evidence" value="ECO:0007669"/>
    <property type="project" value="TreeGrafter"/>
</dbReference>
<proteinExistence type="inferred from homology"/>
<keyword evidence="4" id="KW-0808">Transferase</keyword>
<dbReference type="AlphaFoldDB" id="A0A1J4JY04"/>
<evidence type="ECO:0000256" key="4">
    <source>
        <dbReference type="ARBA" id="ARBA00022679"/>
    </source>
</evidence>
<dbReference type="PROSITE" id="PS00108">
    <property type="entry name" value="PROTEIN_KINASE_ST"/>
    <property type="match status" value="1"/>
</dbReference>
<dbReference type="PANTHER" id="PTHR24356:SF163">
    <property type="entry name" value="3-PHOSPHOINOSITIDE-DEPENDENT PROTEIN KINASE 1-RELATED"/>
    <property type="match status" value="1"/>
</dbReference>
<keyword evidence="6 14" id="KW-0418">Kinase</keyword>
<keyword evidence="5 10" id="KW-0547">Nucleotide-binding</keyword>
<keyword evidence="3 11" id="KW-0723">Serine/threonine-protein kinase</keyword>
<keyword evidence="15" id="KW-1185">Reference proteome</keyword>
<dbReference type="FunFam" id="3.30.200.20:FF:000042">
    <property type="entry name" value="Aurora kinase A"/>
    <property type="match status" value="1"/>
</dbReference>
<dbReference type="PROSITE" id="PS50011">
    <property type="entry name" value="PROTEIN_KINASE_DOM"/>
    <property type="match status" value="1"/>
</dbReference>
<evidence type="ECO:0000256" key="7">
    <source>
        <dbReference type="ARBA" id="ARBA00022840"/>
    </source>
</evidence>
<evidence type="ECO:0000256" key="12">
    <source>
        <dbReference type="SAM" id="MobiDB-lite"/>
    </source>
</evidence>
<comment type="catalytic activity">
    <reaction evidence="8">
        <text>L-threonyl-[protein] + ATP = O-phospho-L-threonyl-[protein] + ADP + H(+)</text>
        <dbReference type="Rhea" id="RHEA:46608"/>
        <dbReference type="Rhea" id="RHEA-COMP:11060"/>
        <dbReference type="Rhea" id="RHEA-COMP:11605"/>
        <dbReference type="ChEBI" id="CHEBI:15378"/>
        <dbReference type="ChEBI" id="CHEBI:30013"/>
        <dbReference type="ChEBI" id="CHEBI:30616"/>
        <dbReference type="ChEBI" id="CHEBI:61977"/>
        <dbReference type="ChEBI" id="CHEBI:456216"/>
        <dbReference type="EC" id="2.7.11.1"/>
    </reaction>
</comment>
<dbReference type="FunFam" id="1.10.510.10:FF:000833">
    <property type="entry name" value="AGC family protein kinase"/>
    <property type="match status" value="1"/>
</dbReference>
<dbReference type="Pfam" id="PF00069">
    <property type="entry name" value="Pkinase"/>
    <property type="match status" value="1"/>
</dbReference>
<comment type="similarity">
    <text evidence="1">Belongs to the protein kinase superfamily. AGC Ser/Thr protein kinase family. PDPK1 subfamily.</text>
</comment>
<dbReference type="Pfam" id="PF14593">
    <property type="entry name" value="PH_3"/>
    <property type="match status" value="1"/>
</dbReference>
<evidence type="ECO:0000256" key="1">
    <source>
        <dbReference type="ARBA" id="ARBA00010006"/>
    </source>
</evidence>
<evidence type="ECO:0000256" key="10">
    <source>
        <dbReference type="PROSITE-ProRule" id="PRU10141"/>
    </source>
</evidence>
<reference evidence="14" key="1">
    <citation type="submission" date="2016-10" db="EMBL/GenBank/DDBJ databases">
        <authorList>
            <person name="Benchimol M."/>
            <person name="Almeida L.G."/>
            <person name="Vasconcelos A.T."/>
            <person name="Perreira-Neves A."/>
            <person name="Rosa I.A."/>
            <person name="Tasca T."/>
            <person name="Bogo M.R."/>
            <person name="de Souza W."/>
        </authorList>
    </citation>
    <scope>NUCLEOTIDE SEQUENCE [LARGE SCALE GENOMIC DNA]</scope>
    <source>
        <strain evidence="14">K</strain>
    </source>
</reference>
<comment type="caution">
    <text evidence="14">The sequence shown here is derived from an EMBL/GenBank/DDBJ whole genome shotgun (WGS) entry which is preliminary data.</text>
</comment>
<dbReference type="SMART" id="SM00220">
    <property type="entry name" value="S_TKc"/>
    <property type="match status" value="1"/>
</dbReference>
<sequence length="463" mass="53428">MLDDTDDSTKPPPISIPVRSPTPFLPTQSNNIIPKIDPSSIPRSYSVDKPISSPVRPRRSRSDFIFGECLGRGAFGEVYEVQFKEDQRWYAMKILSKAHIFKEKKIDYVKVERDAMNRLHHDNIIRLTLTFQDKVNLYYVVELARNGDLAKQLNKYVAFTEDCNKIILGQILLGMGHMHKRRVLHRDIKPENILLDEKNRVKISDFGTAKLFAEESKFRAPRGSFVGSADYVSPEVLKETTIGPMSDMWSFGCMVYTLFTGESPFHSESNYQTFQKIQNIEYSIPDFVPAAARDLIEKILVLDPEHRFGHDSYDDEYEDVKQHPFFNGVDWDNLAKEIPPPWKSFEPAVSRREAILDEQRKAETETSFGENIILESFVKFKKSDGEIIDACAVLTNRPRIFVSDEIKNETFDEIPITPNLKADIQKEEGKIRISDDEKAIEFFADEKNMEDWKQLIETVLLEL</sequence>
<evidence type="ECO:0000256" key="2">
    <source>
        <dbReference type="ARBA" id="ARBA00012513"/>
    </source>
</evidence>
<evidence type="ECO:0000256" key="6">
    <source>
        <dbReference type="ARBA" id="ARBA00022777"/>
    </source>
</evidence>
<dbReference type="InterPro" id="IPR011993">
    <property type="entry name" value="PH-like_dom_sf"/>
</dbReference>
<name>A0A1J4JY04_9EUKA</name>
<dbReference type="RefSeq" id="XP_068356706.1">
    <property type="nucleotide sequence ID" value="XM_068506505.1"/>
</dbReference>
<dbReference type="Proteomes" id="UP000179807">
    <property type="component" value="Unassembled WGS sequence"/>
</dbReference>
<dbReference type="SUPFAM" id="SSF56112">
    <property type="entry name" value="Protein kinase-like (PK-like)"/>
    <property type="match status" value="1"/>
</dbReference>
<evidence type="ECO:0000256" key="11">
    <source>
        <dbReference type="RuleBase" id="RU000304"/>
    </source>
</evidence>
<dbReference type="GO" id="GO:0005524">
    <property type="term" value="F:ATP binding"/>
    <property type="evidence" value="ECO:0007669"/>
    <property type="project" value="UniProtKB-UniRule"/>
</dbReference>
<dbReference type="InterPro" id="IPR000719">
    <property type="entry name" value="Prot_kinase_dom"/>
</dbReference>
<evidence type="ECO:0000256" key="3">
    <source>
        <dbReference type="ARBA" id="ARBA00022527"/>
    </source>
</evidence>
<dbReference type="InterPro" id="IPR017441">
    <property type="entry name" value="Protein_kinase_ATP_BS"/>
</dbReference>
<dbReference type="GeneID" id="94841209"/>
<dbReference type="InterPro" id="IPR033931">
    <property type="entry name" value="PDK1-typ_PH"/>
</dbReference>
<dbReference type="VEuPathDB" id="TrichDB:TRFO_28995"/>
<keyword evidence="7 10" id="KW-0067">ATP-binding</keyword>
<dbReference type="EC" id="2.7.11.1" evidence="2"/>
<dbReference type="Gene3D" id="3.30.200.20">
    <property type="entry name" value="Phosphorylase Kinase, domain 1"/>
    <property type="match status" value="1"/>
</dbReference>
<dbReference type="CDD" id="cd05581">
    <property type="entry name" value="STKc_PDK1"/>
    <property type="match status" value="1"/>
</dbReference>
<dbReference type="PROSITE" id="PS00107">
    <property type="entry name" value="PROTEIN_KINASE_ATP"/>
    <property type="match status" value="1"/>
</dbReference>
<feature type="domain" description="Protein kinase" evidence="13">
    <location>
        <begin position="64"/>
        <end position="326"/>
    </location>
</feature>
<dbReference type="InterPro" id="IPR039046">
    <property type="entry name" value="PDPK1"/>
</dbReference>
<gene>
    <name evidence="14" type="ORF">TRFO_28995</name>
</gene>
<dbReference type="Gene3D" id="2.30.29.30">
    <property type="entry name" value="Pleckstrin-homology domain (PH domain)/Phosphotyrosine-binding domain (PTB)"/>
    <property type="match status" value="1"/>
</dbReference>
<evidence type="ECO:0000256" key="8">
    <source>
        <dbReference type="ARBA" id="ARBA00047899"/>
    </source>
</evidence>
<dbReference type="EMBL" id="MLAK01000822">
    <property type="protein sequence ID" value="OHT03570.1"/>
    <property type="molecule type" value="Genomic_DNA"/>
</dbReference>
<dbReference type="GO" id="GO:0004674">
    <property type="term" value="F:protein serine/threonine kinase activity"/>
    <property type="evidence" value="ECO:0007669"/>
    <property type="project" value="UniProtKB-KW"/>
</dbReference>
<dbReference type="OrthoDB" id="347657at2759"/>
<protein>
    <recommendedName>
        <fullName evidence="2">non-specific serine/threonine protein kinase</fullName>
        <ecNumber evidence="2">2.7.11.1</ecNumber>
    </recommendedName>
</protein>
<comment type="catalytic activity">
    <reaction evidence="9">
        <text>L-seryl-[protein] + ATP = O-phospho-L-seryl-[protein] + ADP + H(+)</text>
        <dbReference type="Rhea" id="RHEA:17989"/>
        <dbReference type="Rhea" id="RHEA-COMP:9863"/>
        <dbReference type="Rhea" id="RHEA-COMP:11604"/>
        <dbReference type="ChEBI" id="CHEBI:15378"/>
        <dbReference type="ChEBI" id="CHEBI:29999"/>
        <dbReference type="ChEBI" id="CHEBI:30616"/>
        <dbReference type="ChEBI" id="CHEBI:83421"/>
        <dbReference type="ChEBI" id="CHEBI:456216"/>
        <dbReference type="EC" id="2.7.11.1"/>
    </reaction>
</comment>
<dbReference type="PANTHER" id="PTHR24356">
    <property type="entry name" value="SERINE/THREONINE-PROTEIN KINASE"/>
    <property type="match status" value="1"/>
</dbReference>
<evidence type="ECO:0000256" key="9">
    <source>
        <dbReference type="ARBA" id="ARBA00048679"/>
    </source>
</evidence>
<feature type="binding site" evidence="10">
    <location>
        <position position="93"/>
    </location>
    <ligand>
        <name>ATP</name>
        <dbReference type="ChEBI" id="CHEBI:30616"/>
    </ligand>
</feature>
<accession>A0A1J4JY04</accession>